<proteinExistence type="predicted"/>
<dbReference type="SUPFAM" id="SSF56731">
    <property type="entry name" value="DNA primase core"/>
    <property type="match status" value="1"/>
</dbReference>
<dbReference type="Pfam" id="PF13155">
    <property type="entry name" value="Toprim_2"/>
    <property type="match status" value="1"/>
</dbReference>
<dbReference type="STRING" id="177439.DP0421"/>
<gene>
    <name evidence="1" type="ordered locus">DP0421</name>
</gene>
<name>Q6AR74_DESPS</name>
<protein>
    <recommendedName>
        <fullName evidence="3">Toprim domain-containing protein</fullName>
    </recommendedName>
</protein>
<evidence type="ECO:0000313" key="1">
    <source>
        <dbReference type="EMBL" id="CAG35150.1"/>
    </source>
</evidence>
<dbReference type="CDD" id="cd01029">
    <property type="entry name" value="TOPRIM_primases"/>
    <property type="match status" value="1"/>
</dbReference>
<accession>Q6AR74</accession>
<evidence type="ECO:0008006" key="3">
    <source>
        <dbReference type="Google" id="ProtNLM"/>
    </source>
</evidence>
<organism evidence="1 2">
    <name type="scientific">Desulfotalea psychrophila (strain LSv54 / DSM 12343)</name>
    <dbReference type="NCBI Taxonomy" id="177439"/>
    <lineage>
        <taxon>Bacteria</taxon>
        <taxon>Pseudomonadati</taxon>
        <taxon>Thermodesulfobacteriota</taxon>
        <taxon>Desulfobulbia</taxon>
        <taxon>Desulfobulbales</taxon>
        <taxon>Desulfocapsaceae</taxon>
        <taxon>Desulfotalea</taxon>
    </lineage>
</organism>
<reference evidence="2" key="1">
    <citation type="journal article" date="2004" name="Environ. Microbiol.">
        <title>The genome of Desulfotalea psychrophila, a sulfate-reducing bacterium from permanently cold Arctic sediments.</title>
        <authorList>
            <person name="Rabus R."/>
            <person name="Ruepp A."/>
            <person name="Frickey T."/>
            <person name="Rattei T."/>
            <person name="Fartmann B."/>
            <person name="Stark M."/>
            <person name="Bauer M."/>
            <person name="Zibat A."/>
            <person name="Lombardot T."/>
            <person name="Becker I."/>
            <person name="Amann J."/>
            <person name="Gellner K."/>
            <person name="Teeling H."/>
            <person name="Leuschner W.D."/>
            <person name="Gloeckner F.-O."/>
            <person name="Lupas A.N."/>
            <person name="Amann R."/>
            <person name="Klenk H.-P."/>
        </authorList>
    </citation>
    <scope>NUCLEOTIDE SEQUENCE [LARGE SCALE GENOMIC DNA]</scope>
    <source>
        <strain evidence="2">DSM 12343 / LSv54</strain>
    </source>
</reference>
<keyword evidence="2" id="KW-1185">Reference proteome</keyword>
<dbReference type="Proteomes" id="UP000000602">
    <property type="component" value="Chromosome"/>
</dbReference>
<dbReference type="AlphaFoldDB" id="Q6AR74"/>
<dbReference type="Gene3D" id="3.40.1360.10">
    <property type="match status" value="1"/>
</dbReference>
<dbReference type="OrthoDB" id="5618772at2"/>
<dbReference type="InterPro" id="IPR034154">
    <property type="entry name" value="TOPRIM_DnaG/twinkle"/>
</dbReference>
<sequence length="864" mass="96802">MKNKLAEKCYQALKASEYCSARTKENGRTIANLVCPVCGDKTAWAVQQEPYSINCNRANSCGAKTKTRDLFNITFDIEQEYKPTKSDPHKPAREYLKGRGLSAAVLEGLDFRYWKNTRQGLKTGAVMFPVGKDSQGKDVYNGRLFNPPQGEGKTHNNGSTSGLWWTHPARPLEASRPVAVVEGIIDALSLLQMEVQAIAVLSSGQDPAKLEGLEKYQLICAFDNDKAGTLATKKYLGAFSAAQAIMPPEGLDWNDILQRARGEGEQLFKENEQGYRCNANLSLAESAHHYGKLYYEYFGNAAGLFVFDGCTWYSEVRIRGEATQAKTERVGLFVIDVVSFINIGNQKQREYLYQLRVTPLAGRPVDCVASGKTLAAGRDFGAFLLSSAKVNFEGKNNAITALATMIATSKAPEVRQIPVAGYDPQTNWYVFDSFAIDPKGRLLQKDRRGLFRLDHSSMLSPAPQAGDKAITPLVGRSVDVGRIYSLFYAAWGANGAMAFSWTLASWFVNQIKARENFFPFLSLYGAPAAGKSALATKLQSVQGRDVEGLPLSQLNTKKGLARKMAGFSGIFTALLEDNQRNERSFDYSILLTAYNTGSLQVQAKFTNTLETAENPFLGALLFVQNNEPFNQKAEKQRVVSLNFKEKDLDGHTRCAFDELNNMAKEELATVIVEVLRKRGIIEANWYEEYRIAIADLELVQEERIRNNHAIVLAFHRLFCKLFEVEDIDIFSHVEQVGMAKEQSSAELEINEASTFFEQVFSLEGDQVKKYWHEVALPQGRTKIDYNSLYFSLQELIRLLHNNGLQPPRIQDLQKALRSHPAYISHGTNHRFPTSENESHSVQRKAWKFDLEKFRNLEAPPHQIA</sequence>
<dbReference type="HOGENOM" id="CLU_320479_0_0_7"/>
<dbReference type="eggNOG" id="COG0358">
    <property type="taxonomic scope" value="Bacteria"/>
</dbReference>
<dbReference type="KEGG" id="dps:DP0421"/>
<dbReference type="RefSeq" id="WP_011187666.1">
    <property type="nucleotide sequence ID" value="NC_006138.1"/>
</dbReference>
<dbReference type="EMBL" id="CR522870">
    <property type="protein sequence ID" value="CAG35150.1"/>
    <property type="molecule type" value="Genomic_DNA"/>
</dbReference>
<evidence type="ECO:0000313" key="2">
    <source>
        <dbReference type="Proteomes" id="UP000000602"/>
    </source>
</evidence>